<organism evidence="3 4">
    <name type="scientific">Oreochromis aureus</name>
    <name type="common">Israeli tilapia</name>
    <name type="synonym">Chromis aureus</name>
    <dbReference type="NCBI Taxonomy" id="47969"/>
    <lineage>
        <taxon>Eukaryota</taxon>
        <taxon>Metazoa</taxon>
        <taxon>Chordata</taxon>
        <taxon>Craniata</taxon>
        <taxon>Vertebrata</taxon>
        <taxon>Euteleostomi</taxon>
        <taxon>Actinopterygii</taxon>
        <taxon>Neopterygii</taxon>
        <taxon>Teleostei</taxon>
        <taxon>Neoteleostei</taxon>
        <taxon>Acanthomorphata</taxon>
        <taxon>Ovalentaria</taxon>
        <taxon>Cichlomorphae</taxon>
        <taxon>Cichliformes</taxon>
        <taxon>Cichlidae</taxon>
        <taxon>African cichlids</taxon>
        <taxon>Pseudocrenilabrinae</taxon>
        <taxon>Oreochromini</taxon>
        <taxon>Oreochromis</taxon>
    </lineage>
</organism>
<keyword evidence="4" id="KW-1185">Reference proteome</keyword>
<dbReference type="PANTHER" id="PTHR10779">
    <property type="entry name" value="DYNEIN LIGHT CHAIN ROADBLOCK"/>
    <property type="match status" value="1"/>
</dbReference>
<dbReference type="AlphaFoldDB" id="A0A668T561"/>
<feature type="domain" description="Roadblock/LAMTOR2" evidence="2">
    <location>
        <begin position="25"/>
        <end position="85"/>
    </location>
</feature>
<evidence type="ECO:0000256" key="1">
    <source>
        <dbReference type="ARBA" id="ARBA00007191"/>
    </source>
</evidence>
<comment type="similarity">
    <text evidence="1">Belongs to the GAMAD family.</text>
</comment>
<proteinExistence type="inferred from homology"/>
<dbReference type="Pfam" id="PF03259">
    <property type="entry name" value="Robl_LC7"/>
    <property type="match status" value="1"/>
</dbReference>
<reference evidence="3" key="2">
    <citation type="submission" date="2025-09" db="UniProtKB">
        <authorList>
            <consortium name="Ensembl"/>
        </authorList>
    </citation>
    <scope>IDENTIFICATION</scope>
</reference>
<dbReference type="InterPro" id="IPR004942">
    <property type="entry name" value="Roadblock/LAMTOR2_dom"/>
</dbReference>
<protein>
    <recommendedName>
        <fullName evidence="2">Roadblock/LAMTOR2 domain-containing protein</fullName>
    </recommendedName>
</protein>
<sequence>MAKAKKVSLLERGQRTITAEVGRIPIRSTLDQSMTVQYAEQLQNLVALARSVIRDTDPQNDVITLGVCSKSDEIIVATGEWVLAVLQHPFLSA</sequence>
<reference evidence="3" key="1">
    <citation type="submission" date="2025-08" db="UniProtKB">
        <authorList>
            <consortium name="Ensembl"/>
        </authorList>
    </citation>
    <scope>IDENTIFICATION</scope>
</reference>
<evidence type="ECO:0000313" key="4">
    <source>
        <dbReference type="Proteomes" id="UP000472276"/>
    </source>
</evidence>
<name>A0A668T561_OREAU</name>
<dbReference type="Ensembl" id="ENSOABT00000022641.2">
    <property type="protein sequence ID" value="ENSOABP00000021993.1"/>
    <property type="gene ID" value="ENSOABG00000010634.2"/>
</dbReference>
<dbReference type="Proteomes" id="UP000472276">
    <property type="component" value="Unassembled WGS sequence"/>
</dbReference>
<evidence type="ECO:0000313" key="3">
    <source>
        <dbReference type="Ensembl" id="ENSOABP00000021993.1"/>
    </source>
</evidence>
<evidence type="ECO:0000259" key="2">
    <source>
        <dbReference type="Pfam" id="PF03259"/>
    </source>
</evidence>
<dbReference type="Gene3D" id="3.30.450.30">
    <property type="entry name" value="Dynein light chain 2a, cytoplasmic"/>
    <property type="match status" value="1"/>
</dbReference>
<dbReference type="SUPFAM" id="SSF103196">
    <property type="entry name" value="Roadblock/LC7 domain"/>
    <property type="match status" value="1"/>
</dbReference>
<accession>A0A668T561</accession>